<dbReference type="InterPro" id="IPR001841">
    <property type="entry name" value="Znf_RING"/>
</dbReference>
<dbReference type="PANTHER" id="PTHR14879:SF15">
    <property type="entry name" value="E3 UBIQUITIN-PROTEIN LIGASE RIFIFYLIN-LIKE PROTEIN"/>
    <property type="match status" value="1"/>
</dbReference>
<keyword evidence="2" id="KW-0862">Zinc</keyword>
<feature type="region of interest" description="Disordered" evidence="4">
    <location>
        <begin position="508"/>
        <end position="528"/>
    </location>
</feature>
<feature type="compositionally biased region" description="Low complexity" evidence="4">
    <location>
        <begin position="277"/>
        <end position="287"/>
    </location>
</feature>
<feature type="compositionally biased region" description="Low complexity" evidence="4">
    <location>
        <begin position="238"/>
        <end position="249"/>
    </location>
</feature>
<proteinExistence type="predicted"/>
<dbReference type="SUPFAM" id="SSF57850">
    <property type="entry name" value="RING/U-box"/>
    <property type="match status" value="1"/>
</dbReference>
<sequence length="603" mass="65990">MDFVSAGFCRGNSVGSEQQRRAAMACEGCSVRFTVFKRRPYSVMYGSETWTLTKTKTDKRQINTWGREVLRRIFGPVNDIGEVERQCSICQRYYCSHCLPLGQNGGSNSGTSVLARFTDKKLKCSKCEVLTARPLIRSQLRQLRVKDLQLYLTSQQVSTRGCVEKDDLVNLLIRHAGNSSNNSQRSDFHSSRSGQYGMQGGDHSSAMQDQPPAYCFPSTSDTSHSTDFPNSRVSNERAAAAGSGAEDSATVPSSTPEHQETATTSSPASHDTTCHISTSSSSSSTPSNKEWFGEQSPTDVDIVELTDWAGDSSNSDSGPEPTITIAEDESPRRVVSEGTGVVVSEVPETTSAAQATTANNEAADVSVDDIESMEVDEVAEMVAENSEDDFEIIGAVPTETADEILDDGAIKEPIITTQACTGITLASIESVEDLEKLTVKQLKELLSLNRVDYRGCCEKPELIERVTRLWHDDAQTRKEDLPLAQNLQDNIVKLAYNFQGNVRNGLTNSGEQFSPHMSPDSASDPQMEEKECGGLEKEEVMCVYTGLDTMSMDELCKICMDAPVECVMLECGHMATCTACGKQLSECPICRQFVVRIVRTFRA</sequence>
<dbReference type="PROSITE" id="PS50089">
    <property type="entry name" value="ZF_RING_2"/>
    <property type="match status" value="1"/>
</dbReference>
<dbReference type="InterPro" id="IPR051728">
    <property type="entry name" value="RING-FYVE_E3_ubiquitin-ligase"/>
</dbReference>
<evidence type="ECO:0000259" key="5">
    <source>
        <dbReference type="PROSITE" id="PS50089"/>
    </source>
</evidence>
<feature type="region of interest" description="Disordered" evidence="4">
    <location>
        <begin position="308"/>
        <end position="334"/>
    </location>
</feature>
<accession>A0ABQ8T090</accession>
<evidence type="ECO:0000313" key="6">
    <source>
        <dbReference type="EMBL" id="KAJ4439461.1"/>
    </source>
</evidence>
<dbReference type="Gene3D" id="3.30.40.10">
    <property type="entry name" value="Zinc/RING finger domain, C3HC4 (zinc finger)"/>
    <property type="match status" value="1"/>
</dbReference>
<keyword evidence="1 3" id="KW-0479">Metal-binding</keyword>
<dbReference type="PANTHER" id="PTHR14879">
    <property type="entry name" value="CASPASE REGULATOR, RING FINGER DOMAIN-CONTAINING"/>
    <property type="match status" value="1"/>
</dbReference>
<keyword evidence="1 3" id="KW-0863">Zinc-finger</keyword>
<keyword evidence="7" id="KW-1185">Reference proteome</keyword>
<evidence type="ECO:0000256" key="1">
    <source>
        <dbReference type="ARBA" id="ARBA00022771"/>
    </source>
</evidence>
<dbReference type="InterPro" id="IPR055111">
    <property type="entry name" value="RNF34_RFFL_HeH"/>
</dbReference>
<feature type="compositionally biased region" description="Polar residues" evidence="4">
    <location>
        <begin position="250"/>
        <end position="276"/>
    </location>
</feature>
<dbReference type="EMBL" id="JAJSOF020000017">
    <property type="protein sequence ID" value="KAJ4439461.1"/>
    <property type="molecule type" value="Genomic_DNA"/>
</dbReference>
<evidence type="ECO:0000256" key="2">
    <source>
        <dbReference type="ARBA" id="ARBA00022833"/>
    </source>
</evidence>
<gene>
    <name evidence="6" type="ORF">ANN_07585</name>
</gene>
<dbReference type="InterPro" id="IPR013083">
    <property type="entry name" value="Znf_RING/FYVE/PHD"/>
</dbReference>
<dbReference type="Gene3D" id="1.10.720.30">
    <property type="entry name" value="SAP domain"/>
    <property type="match status" value="1"/>
</dbReference>
<dbReference type="Pfam" id="PF23632">
    <property type="entry name" value="SAP_RNF34_RFFL"/>
    <property type="match status" value="1"/>
</dbReference>
<dbReference type="Gene3D" id="1.10.720.140">
    <property type="match status" value="1"/>
</dbReference>
<evidence type="ECO:0000313" key="7">
    <source>
        <dbReference type="Proteomes" id="UP001148838"/>
    </source>
</evidence>
<name>A0ABQ8T090_PERAM</name>
<dbReference type="CDD" id="cd16500">
    <property type="entry name" value="RING-HC_CARP"/>
    <property type="match status" value="1"/>
</dbReference>
<dbReference type="SMART" id="SM00184">
    <property type="entry name" value="RING"/>
    <property type="match status" value="1"/>
</dbReference>
<dbReference type="InterPro" id="IPR036361">
    <property type="entry name" value="SAP_dom_sf"/>
</dbReference>
<feature type="compositionally biased region" description="Polar residues" evidence="4">
    <location>
        <begin position="217"/>
        <end position="233"/>
    </location>
</feature>
<dbReference type="Proteomes" id="UP001148838">
    <property type="component" value="Unassembled WGS sequence"/>
</dbReference>
<dbReference type="SUPFAM" id="SSF68906">
    <property type="entry name" value="SAP domain"/>
    <property type="match status" value="2"/>
</dbReference>
<feature type="compositionally biased region" description="Polar residues" evidence="4">
    <location>
        <begin position="179"/>
        <end position="196"/>
    </location>
</feature>
<protein>
    <recommendedName>
        <fullName evidence="5">RING-type domain-containing protein</fullName>
    </recommendedName>
</protein>
<feature type="region of interest" description="Disordered" evidence="4">
    <location>
        <begin position="179"/>
        <end position="296"/>
    </location>
</feature>
<evidence type="ECO:0000256" key="3">
    <source>
        <dbReference type="PROSITE-ProRule" id="PRU00175"/>
    </source>
</evidence>
<feature type="domain" description="RING-type" evidence="5">
    <location>
        <begin position="556"/>
        <end position="591"/>
    </location>
</feature>
<evidence type="ECO:0000256" key="4">
    <source>
        <dbReference type="SAM" id="MobiDB-lite"/>
    </source>
</evidence>
<dbReference type="InterPro" id="IPR057299">
    <property type="entry name" value="RNF34_RFFL_SAP"/>
</dbReference>
<dbReference type="Pfam" id="PF13920">
    <property type="entry name" value="zf-C3HC4_3"/>
    <property type="match status" value="1"/>
</dbReference>
<dbReference type="Pfam" id="PF22968">
    <property type="entry name" value="RNF34L-like_3rd"/>
    <property type="match status" value="1"/>
</dbReference>
<comment type="caution">
    <text evidence="6">The sequence shown here is derived from an EMBL/GenBank/DDBJ whole genome shotgun (WGS) entry which is preliminary data.</text>
</comment>
<reference evidence="6 7" key="1">
    <citation type="journal article" date="2022" name="Allergy">
        <title>Genome assembly and annotation of Periplaneta americana reveal a comprehensive cockroach allergen profile.</title>
        <authorList>
            <person name="Wang L."/>
            <person name="Xiong Q."/>
            <person name="Saelim N."/>
            <person name="Wang L."/>
            <person name="Nong W."/>
            <person name="Wan A.T."/>
            <person name="Shi M."/>
            <person name="Liu X."/>
            <person name="Cao Q."/>
            <person name="Hui J.H.L."/>
            <person name="Sookrung N."/>
            <person name="Leung T.F."/>
            <person name="Tungtrongchitr A."/>
            <person name="Tsui S.K.W."/>
        </authorList>
    </citation>
    <scope>NUCLEOTIDE SEQUENCE [LARGE SCALE GENOMIC DNA]</scope>
    <source>
        <strain evidence="6">PWHHKU_190912</strain>
    </source>
</reference>
<organism evidence="6 7">
    <name type="scientific">Periplaneta americana</name>
    <name type="common">American cockroach</name>
    <name type="synonym">Blatta americana</name>
    <dbReference type="NCBI Taxonomy" id="6978"/>
    <lineage>
        <taxon>Eukaryota</taxon>
        <taxon>Metazoa</taxon>
        <taxon>Ecdysozoa</taxon>
        <taxon>Arthropoda</taxon>
        <taxon>Hexapoda</taxon>
        <taxon>Insecta</taxon>
        <taxon>Pterygota</taxon>
        <taxon>Neoptera</taxon>
        <taxon>Polyneoptera</taxon>
        <taxon>Dictyoptera</taxon>
        <taxon>Blattodea</taxon>
        <taxon>Blattoidea</taxon>
        <taxon>Blattidae</taxon>
        <taxon>Blattinae</taxon>
        <taxon>Periplaneta</taxon>
    </lineage>
</organism>